<dbReference type="PANTHER" id="PTHR43264:SF1">
    <property type="entry name" value="INOSINE_URIDINE-PREFERRING NUCLEOSIDE HYDROLASE DOMAIN-CONTAINING PROTEIN"/>
    <property type="match status" value="1"/>
</dbReference>
<dbReference type="PANTHER" id="PTHR43264">
    <property type="match status" value="1"/>
</dbReference>
<dbReference type="CDD" id="cd02652">
    <property type="entry name" value="nuc_hydro_2"/>
    <property type="match status" value="1"/>
</dbReference>
<dbReference type="InterPro" id="IPR036452">
    <property type="entry name" value="Ribo_hydro-like"/>
</dbReference>
<evidence type="ECO:0000313" key="3">
    <source>
        <dbReference type="Proteomes" id="UP000590740"/>
    </source>
</evidence>
<organism evidence="2 3">
    <name type="scientific">Prosthecobacter vanneervenii</name>
    <dbReference type="NCBI Taxonomy" id="48466"/>
    <lineage>
        <taxon>Bacteria</taxon>
        <taxon>Pseudomonadati</taxon>
        <taxon>Verrucomicrobiota</taxon>
        <taxon>Verrucomicrobiia</taxon>
        <taxon>Verrucomicrobiales</taxon>
        <taxon>Verrucomicrobiaceae</taxon>
        <taxon>Prosthecobacter</taxon>
    </lineage>
</organism>
<evidence type="ECO:0000313" key="2">
    <source>
        <dbReference type="EMBL" id="MBB5033486.1"/>
    </source>
</evidence>
<comment type="caution">
    <text evidence="2">The sequence shown here is derived from an EMBL/GenBank/DDBJ whole genome shotgun (WGS) entry which is preliminary data.</text>
</comment>
<reference evidence="2 3" key="1">
    <citation type="submission" date="2020-08" db="EMBL/GenBank/DDBJ databases">
        <title>Genomic Encyclopedia of Type Strains, Phase IV (KMG-IV): sequencing the most valuable type-strain genomes for metagenomic binning, comparative biology and taxonomic classification.</title>
        <authorList>
            <person name="Goeker M."/>
        </authorList>
    </citation>
    <scope>NUCLEOTIDE SEQUENCE [LARGE SCALE GENOMIC DNA]</scope>
    <source>
        <strain evidence="2 3">DSM 12252</strain>
    </source>
</reference>
<accession>A0A7W8DL45</accession>
<proteinExistence type="predicted"/>
<dbReference type="InterPro" id="IPR001910">
    <property type="entry name" value="Inosine/uridine_hydrolase_dom"/>
</dbReference>
<dbReference type="AlphaFoldDB" id="A0A7W8DL45"/>
<dbReference type="EMBL" id="JACHIG010000006">
    <property type="protein sequence ID" value="MBB5033486.1"/>
    <property type="molecule type" value="Genomic_DNA"/>
</dbReference>
<keyword evidence="3" id="KW-1185">Reference proteome</keyword>
<evidence type="ECO:0000259" key="1">
    <source>
        <dbReference type="Pfam" id="PF01156"/>
    </source>
</evidence>
<dbReference type="SUPFAM" id="SSF53590">
    <property type="entry name" value="Nucleoside hydrolase"/>
    <property type="match status" value="1"/>
</dbReference>
<dbReference type="Pfam" id="PF01156">
    <property type="entry name" value="IU_nuc_hydro"/>
    <property type="match status" value="1"/>
</dbReference>
<dbReference type="Gene3D" id="3.90.245.10">
    <property type="entry name" value="Ribonucleoside hydrolase-like"/>
    <property type="match status" value="1"/>
</dbReference>
<dbReference type="GO" id="GO:0016799">
    <property type="term" value="F:hydrolase activity, hydrolyzing N-glycosyl compounds"/>
    <property type="evidence" value="ECO:0007669"/>
    <property type="project" value="InterPro"/>
</dbReference>
<protein>
    <recommendedName>
        <fullName evidence="1">Inosine/uridine-preferring nucleoside hydrolase domain-containing protein</fullName>
    </recommendedName>
</protein>
<dbReference type="RefSeq" id="WP_184340411.1">
    <property type="nucleotide sequence ID" value="NZ_JACHIG010000006.1"/>
</dbReference>
<gene>
    <name evidence="2" type="ORF">HNQ65_003074</name>
</gene>
<sequence>MRPLVFLMLLGASALAEKPRIIFDTDITGDVDDVLALTMCHTLADRGACEFLGVTISKDNPLTASFVDAQNTFYGRPDLPIGVTRDPTAQKRESKYLKLADSPDYPHNLKKNEDAREAVDLLRELLAKQPDGSVSIISVGIASNMANLLKSKADAHSPLDGPALIRQKVKMLSIMAGAFAFCNNTNYHLEANVINGIGFMQTVANDWPDEVPVYWSGYEIGEALPFPSDSIALDFGYMPHHIVKEAYLLHSGPLHRRPCWDESSVLQAVFPERGFFGISAAGRVKVGDDGFTRVVTPGPSVKVARRDHILTLTSVQKARMLEAIVQTTVQPPKK</sequence>
<dbReference type="Proteomes" id="UP000590740">
    <property type="component" value="Unassembled WGS sequence"/>
</dbReference>
<feature type="domain" description="Inosine/uridine-preferring nucleoside hydrolase" evidence="1">
    <location>
        <begin position="21"/>
        <end position="194"/>
    </location>
</feature>
<name>A0A7W8DL45_9BACT</name>